<dbReference type="AlphaFoldDB" id="A0A371GWS6"/>
<evidence type="ECO:0000313" key="3">
    <source>
        <dbReference type="Proteomes" id="UP000257109"/>
    </source>
</evidence>
<sequence>MDVYGLLVYDLVAIDAFLGKRDKGEHLVVAVLANTYYHLDYCSRKKGKGLRCYTSLLFLWLTAHLLHSSKKTKFPIEGHYWSCVKPLKNENGLHTWMRPRKGQFVGTRNGMRERK</sequence>
<gene>
    <name evidence="2" type="ORF">CR513_22529</name>
</gene>
<dbReference type="Proteomes" id="UP000257109">
    <property type="component" value="Unassembled WGS sequence"/>
</dbReference>
<organism evidence="2 3">
    <name type="scientific">Mucuna pruriens</name>
    <name type="common">Velvet bean</name>
    <name type="synonym">Dolichos pruriens</name>
    <dbReference type="NCBI Taxonomy" id="157652"/>
    <lineage>
        <taxon>Eukaryota</taxon>
        <taxon>Viridiplantae</taxon>
        <taxon>Streptophyta</taxon>
        <taxon>Embryophyta</taxon>
        <taxon>Tracheophyta</taxon>
        <taxon>Spermatophyta</taxon>
        <taxon>Magnoliopsida</taxon>
        <taxon>eudicotyledons</taxon>
        <taxon>Gunneridae</taxon>
        <taxon>Pentapetalae</taxon>
        <taxon>rosids</taxon>
        <taxon>fabids</taxon>
        <taxon>Fabales</taxon>
        <taxon>Fabaceae</taxon>
        <taxon>Papilionoideae</taxon>
        <taxon>50 kb inversion clade</taxon>
        <taxon>NPAAA clade</taxon>
        <taxon>indigoferoid/millettioid clade</taxon>
        <taxon>Phaseoleae</taxon>
        <taxon>Mucuna</taxon>
    </lineage>
</organism>
<evidence type="ECO:0000259" key="1">
    <source>
        <dbReference type="Pfam" id="PF24924"/>
    </source>
</evidence>
<protein>
    <recommendedName>
        <fullName evidence="1">DUF7745 domain-containing protein</fullName>
    </recommendedName>
</protein>
<name>A0A371GWS6_MUCPR</name>
<accession>A0A371GWS6</accession>
<reference evidence="2" key="1">
    <citation type="submission" date="2018-05" db="EMBL/GenBank/DDBJ databases">
        <title>Draft genome of Mucuna pruriens seed.</title>
        <authorList>
            <person name="Nnadi N.E."/>
            <person name="Vos R."/>
            <person name="Hasami M.H."/>
            <person name="Devisetty U.K."/>
            <person name="Aguiy J.C."/>
        </authorList>
    </citation>
    <scope>NUCLEOTIDE SEQUENCE [LARGE SCALE GENOMIC DNA]</scope>
    <source>
        <strain evidence="2">JCA_2017</strain>
    </source>
</reference>
<dbReference type="OrthoDB" id="1739044at2759"/>
<proteinExistence type="predicted"/>
<evidence type="ECO:0000313" key="2">
    <source>
        <dbReference type="EMBL" id="RDX95005.1"/>
    </source>
</evidence>
<dbReference type="InterPro" id="IPR056647">
    <property type="entry name" value="DUF7745"/>
</dbReference>
<dbReference type="Pfam" id="PF24924">
    <property type="entry name" value="DUF7745"/>
    <property type="match status" value="1"/>
</dbReference>
<keyword evidence="3" id="KW-1185">Reference proteome</keyword>
<comment type="caution">
    <text evidence="2">The sequence shown here is derived from an EMBL/GenBank/DDBJ whole genome shotgun (WGS) entry which is preliminary data.</text>
</comment>
<feature type="non-terminal residue" evidence="2">
    <location>
        <position position="1"/>
    </location>
</feature>
<feature type="domain" description="DUF7745" evidence="1">
    <location>
        <begin position="10"/>
        <end position="90"/>
    </location>
</feature>
<dbReference type="EMBL" id="QJKJ01004232">
    <property type="protein sequence ID" value="RDX95005.1"/>
    <property type="molecule type" value="Genomic_DNA"/>
</dbReference>